<organism evidence="3 4">
    <name type="scientific">Klebsormidium nitens</name>
    <name type="common">Green alga</name>
    <name type="synonym">Ulothrix nitens</name>
    <dbReference type="NCBI Taxonomy" id="105231"/>
    <lineage>
        <taxon>Eukaryota</taxon>
        <taxon>Viridiplantae</taxon>
        <taxon>Streptophyta</taxon>
        <taxon>Klebsormidiophyceae</taxon>
        <taxon>Klebsormidiales</taxon>
        <taxon>Klebsormidiaceae</taxon>
        <taxon>Klebsormidium</taxon>
    </lineage>
</organism>
<name>A0A1Y1I1E6_KLENI</name>
<evidence type="ECO:0000256" key="1">
    <source>
        <dbReference type="SAM" id="Phobius"/>
    </source>
</evidence>
<evidence type="ECO:0000313" key="3">
    <source>
        <dbReference type="EMBL" id="GAQ84293.1"/>
    </source>
</evidence>
<keyword evidence="4" id="KW-1185">Reference proteome</keyword>
<keyword evidence="1" id="KW-1133">Transmembrane helix</keyword>
<dbReference type="Gene3D" id="3.40.50.300">
    <property type="entry name" value="P-loop containing nucleotide triphosphate hydrolases"/>
    <property type="match status" value="2"/>
</dbReference>
<protein>
    <recommendedName>
        <fullName evidence="2">AAA+ ATPase domain-containing protein</fullName>
    </recommendedName>
</protein>
<feature type="domain" description="AAA+ ATPase" evidence="2">
    <location>
        <begin position="86"/>
        <end position="247"/>
    </location>
</feature>
<dbReference type="InterPro" id="IPR003593">
    <property type="entry name" value="AAA+_ATPase"/>
</dbReference>
<dbReference type="SUPFAM" id="SSF52540">
    <property type="entry name" value="P-loop containing nucleoside triphosphate hydrolases"/>
    <property type="match status" value="2"/>
</dbReference>
<dbReference type="EMBL" id="DF237132">
    <property type="protein sequence ID" value="GAQ84293.1"/>
    <property type="molecule type" value="Genomic_DNA"/>
</dbReference>
<dbReference type="OrthoDB" id="2333074at2759"/>
<keyword evidence="1" id="KW-0472">Membrane</keyword>
<evidence type="ECO:0000313" key="4">
    <source>
        <dbReference type="Proteomes" id="UP000054558"/>
    </source>
</evidence>
<dbReference type="InterPro" id="IPR027417">
    <property type="entry name" value="P-loop_NTPase"/>
</dbReference>
<accession>A0A1Y1I1E6</accession>
<dbReference type="SMART" id="SM00382">
    <property type="entry name" value="AAA"/>
    <property type="match status" value="2"/>
</dbReference>
<gene>
    <name evidence="3" type="ORF">KFL_001830210</name>
</gene>
<proteinExistence type="predicted"/>
<evidence type="ECO:0000259" key="2">
    <source>
        <dbReference type="SMART" id="SM00382"/>
    </source>
</evidence>
<sequence length="821" mass="91146">MSYSCGMQLLVAYVVWCGVAGGVLFGFIQLTEAYVSDQLPKEIDKTFDRGSQVAPFQEEQLRMPRVELKKEAADLVRAVAPLYNHGRRLSFVVGAEGAGKTTLLRQALLDLKATGEMDGVIYIDNLTSVDDFWDRLAKALIGRGRLDNGMLAARLKGWCGKVDAAFQSACFRYRKRTGKLPVVVVDALTSRDFFENTAATSQLFRTFEQWNYGYARVVLVLDGFAMDLVREDLRHYFCQGAVALEVGEASAPEVARFLQPTLTEREAAFAARFLGGNLQTLADSLRTLAGFTGSPDFQTRVINFVLEEGVRRCGALGAEWTVTVPDGPIKPGELPLTFEDANKEATALLELAREMDLQPTGCLAPRQVTEVLARTQPHGLTLLIGGLIGVVTILVGSVELTHAYVSYRLPRELDETLNRGSHVPPHPEQELRLPRVELENKAADLVRSVEYGIRSKHPRRDLSLVVGAEGTGKTTLLRQATLDLKATGDLDGVIYVDKVKTVDDFWGRFARALIRRDKFGNDFLAARLQARGEWAIEDLFEAACDRYRERTGKLPVVVIDAVSGRDFYEKESTSGDLLRTFDRWANDTRARVVLVVDGFALGLVSEIYVRRYLCDEIALEVEEASPSEVARFLQPTLRAREAAFAARFLGGNLQTLADSLRTLAGFTGSPDFEKRGPSLTFLGAHNVVLFFLTRVIEFVLDEGARRCETVGAYWREKVPDGPIKPGELPLTFEDGSKEAKALLELAREMDLQPNGCLAPDQVTEVLARTQPHDLTVELLLKNGLLVETSTDGRFYLKLRFSNGIMRSFFTLLQDKRVEGID</sequence>
<keyword evidence="1" id="KW-0812">Transmembrane</keyword>
<reference evidence="3 4" key="1">
    <citation type="journal article" date="2014" name="Nat. Commun.">
        <title>Klebsormidium flaccidum genome reveals primary factors for plant terrestrial adaptation.</title>
        <authorList>
            <person name="Hori K."/>
            <person name="Maruyama F."/>
            <person name="Fujisawa T."/>
            <person name="Togashi T."/>
            <person name="Yamamoto N."/>
            <person name="Seo M."/>
            <person name="Sato S."/>
            <person name="Yamada T."/>
            <person name="Mori H."/>
            <person name="Tajima N."/>
            <person name="Moriyama T."/>
            <person name="Ikeuchi M."/>
            <person name="Watanabe M."/>
            <person name="Wada H."/>
            <person name="Kobayashi K."/>
            <person name="Saito M."/>
            <person name="Masuda T."/>
            <person name="Sasaki-Sekimoto Y."/>
            <person name="Mashiguchi K."/>
            <person name="Awai K."/>
            <person name="Shimojima M."/>
            <person name="Masuda S."/>
            <person name="Iwai M."/>
            <person name="Nobusawa T."/>
            <person name="Narise T."/>
            <person name="Kondo S."/>
            <person name="Saito H."/>
            <person name="Sato R."/>
            <person name="Murakawa M."/>
            <person name="Ihara Y."/>
            <person name="Oshima-Yamada Y."/>
            <person name="Ohtaka K."/>
            <person name="Satoh M."/>
            <person name="Sonobe K."/>
            <person name="Ishii M."/>
            <person name="Ohtani R."/>
            <person name="Kanamori-Sato M."/>
            <person name="Honoki R."/>
            <person name="Miyazaki D."/>
            <person name="Mochizuki H."/>
            <person name="Umetsu J."/>
            <person name="Higashi K."/>
            <person name="Shibata D."/>
            <person name="Kamiya Y."/>
            <person name="Sato N."/>
            <person name="Nakamura Y."/>
            <person name="Tabata S."/>
            <person name="Ida S."/>
            <person name="Kurokawa K."/>
            <person name="Ohta H."/>
        </authorList>
    </citation>
    <scope>NUCLEOTIDE SEQUENCE [LARGE SCALE GENOMIC DNA]</scope>
    <source>
        <strain evidence="3 4">NIES-2285</strain>
    </source>
</reference>
<feature type="domain" description="AAA+ ATPase" evidence="2">
    <location>
        <begin position="459"/>
        <end position="623"/>
    </location>
</feature>
<dbReference type="AlphaFoldDB" id="A0A1Y1I1E6"/>
<dbReference type="Proteomes" id="UP000054558">
    <property type="component" value="Unassembled WGS sequence"/>
</dbReference>
<feature type="transmembrane region" description="Helical" evidence="1">
    <location>
        <begin position="7"/>
        <end position="28"/>
    </location>
</feature>